<feature type="region of interest" description="Disordered" evidence="1">
    <location>
        <begin position="105"/>
        <end position="231"/>
    </location>
</feature>
<dbReference type="AlphaFoldDB" id="A0A840N7Q6"/>
<feature type="compositionally biased region" description="Basic and acidic residues" evidence="1">
    <location>
        <begin position="196"/>
        <end position="205"/>
    </location>
</feature>
<sequence length="231" mass="25047">MSGSFWVDPERLGRSGQGYYDEQTLLNDLHSGAGDIMLRYSESFGNDKEGQDFRQTFNDGMAAYTGGIEGLSGLMEHIGTGLHHNGRMYGDSRDSADELTFNLQSETDVGEPSRPEQPASQEEKEPVPWSPTEAFAFEREGDSPRSDGSGEPGDSQAVLANAEEPQFVRSEKPDVPGEAKFEEGRDSVDPGVPGEARFEEGRDSVDPGVPGGAEFEEARESVDPVAPRGVR</sequence>
<comment type="caution">
    <text evidence="2">The sequence shown here is derived from an EMBL/GenBank/DDBJ whole genome shotgun (WGS) entry which is preliminary data.</text>
</comment>
<protein>
    <submittedName>
        <fullName evidence="2">Uncharacterized protein</fullName>
    </submittedName>
</protein>
<organism evidence="2 3">
    <name type="scientific">Saccharopolyspora gloriosae</name>
    <dbReference type="NCBI Taxonomy" id="455344"/>
    <lineage>
        <taxon>Bacteria</taxon>
        <taxon>Bacillati</taxon>
        <taxon>Actinomycetota</taxon>
        <taxon>Actinomycetes</taxon>
        <taxon>Pseudonocardiales</taxon>
        <taxon>Pseudonocardiaceae</taxon>
        <taxon>Saccharopolyspora</taxon>
    </lineage>
</organism>
<dbReference type="Proteomes" id="UP000580474">
    <property type="component" value="Unassembled WGS sequence"/>
</dbReference>
<accession>A0A840N7Q6</accession>
<evidence type="ECO:0000313" key="2">
    <source>
        <dbReference type="EMBL" id="MBB5068010.1"/>
    </source>
</evidence>
<evidence type="ECO:0000313" key="3">
    <source>
        <dbReference type="Proteomes" id="UP000580474"/>
    </source>
</evidence>
<keyword evidence="3" id="KW-1185">Reference proteome</keyword>
<proteinExistence type="predicted"/>
<reference evidence="2 3" key="1">
    <citation type="submission" date="2020-08" db="EMBL/GenBank/DDBJ databases">
        <title>Sequencing the genomes of 1000 actinobacteria strains.</title>
        <authorList>
            <person name="Klenk H.-P."/>
        </authorList>
    </citation>
    <scope>NUCLEOTIDE SEQUENCE [LARGE SCALE GENOMIC DNA]</scope>
    <source>
        <strain evidence="2 3">DSM 45582</strain>
    </source>
</reference>
<dbReference type="EMBL" id="JACHIV010000001">
    <property type="protein sequence ID" value="MBB5068010.1"/>
    <property type="molecule type" value="Genomic_DNA"/>
</dbReference>
<evidence type="ECO:0000256" key="1">
    <source>
        <dbReference type="SAM" id="MobiDB-lite"/>
    </source>
</evidence>
<dbReference type="RefSeq" id="WP_184477781.1">
    <property type="nucleotide sequence ID" value="NZ_JACHIV010000001.1"/>
</dbReference>
<name>A0A840N7Q6_9PSEU</name>
<feature type="compositionally biased region" description="Basic and acidic residues" evidence="1">
    <location>
        <begin position="136"/>
        <end position="145"/>
    </location>
</feature>
<feature type="compositionally biased region" description="Basic and acidic residues" evidence="1">
    <location>
        <begin position="169"/>
        <end position="188"/>
    </location>
</feature>
<gene>
    <name evidence="2" type="ORF">BJ969_001098</name>
</gene>